<sequence>MNKYLFFISFWVALTLVSCSKKGDNYVPPDGGGTLPKPPPTLTDDELMDTVQQATFRYFWDFAHPVSGLIRERSNGNNDIVTIGGSGFGVMAIIVGVKRGYIIRQEAVTRLLKMVTFLRDKTTRYHGAWSHWLNGSTGETIPFSQKDDGSDLVETAYMIQGLLTARQFFDGSSADETQLRDIITGLWQDVDWKWYTNGQNYLYWHWSPDYGWAMNMPIRGFNETMITYLLAVASPTHPIAPSLYDTGWAGNNYNATLIVDQYGYYGGPLFFTHYSYLGMDPHFSDKYIRASKFASYFDRNKEQTLLNRQWCIDRASVYSYYNKNCWGLTASDDPVNGYMAHEPTTANDNGTITPTAAISSIVYTPTESLAAMHYLYDTYGSKGLWGKYGFKDAFNIHENWYAPSYLAIDEGPIIAMIENHRSGILWDNFMQDPDIQTMFSKLGFEKTNN</sequence>
<dbReference type="Proteomes" id="UP000396862">
    <property type="component" value="Unassembled WGS sequence"/>
</dbReference>
<dbReference type="OrthoDB" id="5937621at2"/>
<proteinExistence type="predicted"/>
<dbReference type="Pfam" id="PF10091">
    <property type="entry name" value="Glycoamylase"/>
    <property type="match status" value="1"/>
</dbReference>
<feature type="domain" description="Glycoamylase-like" evidence="1">
    <location>
        <begin position="217"/>
        <end position="432"/>
    </location>
</feature>
<comment type="caution">
    <text evidence="3">The sequence shown here is derived from an EMBL/GenBank/DDBJ whole genome shotgun (WGS) entry which is preliminary data.</text>
</comment>
<evidence type="ECO:0000313" key="4">
    <source>
        <dbReference type="Proteomes" id="UP000240621"/>
    </source>
</evidence>
<dbReference type="PIRSF" id="PIRSF028431">
    <property type="entry name" value="UCP028431"/>
    <property type="match status" value="1"/>
</dbReference>
<gene>
    <name evidence="3" type="ORF">CLV93_1085</name>
    <name evidence="2" type="ORF">JCM18694_13800</name>
</gene>
<protein>
    <recommendedName>
        <fullName evidence="1">Glycoamylase-like domain-containing protein</fullName>
    </recommendedName>
</protein>
<dbReference type="RefSeq" id="WP_106542919.1">
    <property type="nucleotide sequence ID" value="NZ_BLAU01000001.1"/>
</dbReference>
<reference evidence="3 4" key="1">
    <citation type="submission" date="2018-03" db="EMBL/GenBank/DDBJ databases">
        <title>Genomic Encyclopedia of Archaeal and Bacterial Type Strains, Phase II (KMG-II): from individual species to whole genera.</title>
        <authorList>
            <person name="Goeker M."/>
        </authorList>
    </citation>
    <scope>NUCLEOTIDE SEQUENCE [LARGE SCALE GENOMIC DNA]</scope>
    <source>
        <strain evidence="3 4">DSM 27267</strain>
    </source>
</reference>
<dbReference type="Proteomes" id="UP000240621">
    <property type="component" value="Unassembled WGS sequence"/>
</dbReference>
<organism evidence="3 4">
    <name type="scientific">Prolixibacter denitrificans</name>
    <dbReference type="NCBI Taxonomy" id="1541063"/>
    <lineage>
        <taxon>Bacteria</taxon>
        <taxon>Pseudomonadati</taxon>
        <taxon>Bacteroidota</taxon>
        <taxon>Bacteroidia</taxon>
        <taxon>Marinilabiliales</taxon>
        <taxon>Prolixibacteraceae</taxon>
        <taxon>Prolixibacter</taxon>
    </lineage>
</organism>
<evidence type="ECO:0000313" key="2">
    <source>
        <dbReference type="EMBL" id="GET21134.1"/>
    </source>
</evidence>
<dbReference type="PROSITE" id="PS51257">
    <property type="entry name" value="PROKAR_LIPOPROTEIN"/>
    <property type="match status" value="1"/>
</dbReference>
<dbReference type="Gene3D" id="1.50.10.140">
    <property type="match status" value="1"/>
</dbReference>
<dbReference type="EMBL" id="PYGC01000008">
    <property type="protein sequence ID" value="PSK81608.1"/>
    <property type="molecule type" value="Genomic_DNA"/>
</dbReference>
<reference evidence="2 5" key="2">
    <citation type="submission" date="2019-10" db="EMBL/GenBank/DDBJ databases">
        <title>Prolixibacter strains distinguished by the presence of nitrate reductase genes were adept at nitrate-dependent anaerobic corrosion of metallic iron and carbon steel.</title>
        <authorList>
            <person name="Iino T."/>
            <person name="Shono N."/>
            <person name="Ito K."/>
            <person name="Nakamura R."/>
            <person name="Sueoka K."/>
            <person name="Harayama S."/>
            <person name="Ohkuma M."/>
        </authorList>
    </citation>
    <scope>NUCLEOTIDE SEQUENCE [LARGE SCALE GENOMIC DNA]</scope>
    <source>
        <strain evidence="2 5">MIC1-1</strain>
    </source>
</reference>
<dbReference type="AlphaFoldDB" id="A0A2P8C9G7"/>
<name>A0A2P8C9G7_9BACT</name>
<dbReference type="InterPro" id="IPR016883">
    <property type="entry name" value="UCP028431"/>
</dbReference>
<accession>A0A2P8C9G7</accession>
<evidence type="ECO:0000313" key="5">
    <source>
        <dbReference type="Proteomes" id="UP000396862"/>
    </source>
</evidence>
<evidence type="ECO:0000259" key="1">
    <source>
        <dbReference type="Pfam" id="PF10091"/>
    </source>
</evidence>
<dbReference type="InterPro" id="IPR019282">
    <property type="entry name" value="Glycoamylase-like_cons_dom"/>
</dbReference>
<keyword evidence="5" id="KW-1185">Reference proteome</keyword>
<evidence type="ECO:0000313" key="3">
    <source>
        <dbReference type="EMBL" id="PSK81608.1"/>
    </source>
</evidence>
<dbReference type="EMBL" id="BLAU01000001">
    <property type="protein sequence ID" value="GET21134.1"/>
    <property type="molecule type" value="Genomic_DNA"/>
</dbReference>